<organism evidence="2 4">
    <name type="scientific">Turicibacter bilis</name>
    <dbReference type="NCBI Taxonomy" id="2735723"/>
    <lineage>
        <taxon>Bacteria</taxon>
        <taxon>Bacillati</taxon>
        <taxon>Bacillota</taxon>
        <taxon>Erysipelotrichia</taxon>
        <taxon>Erysipelotrichales</taxon>
        <taxon>Turicibacteraceae</taxon>
        <taxon>Turicibacter</taxon>
    </lineage>
</organism>
<name>A0A9Q9CER0_9FIRM</name>
<dbReference type="AlphaFoldDB" id="A0A9Q9CER0"/>
<reference evidence="2 3" key="1">
    <citation type="submission" date="2021-03" db="EMBL/GenBank/DDBJ databases">
        <title>Comparative Genomics and Metabolomics in the genus Turicibacter.</title>
        <authorList>
            <person name="Maki J."/>
            <person name="Looft T."/>
        </authorList>
    </citation>
    <scope>NUCLEOTIDE SEQUENCE</scope>
    <source>
        <strain evidence="2">ISU324</strain>
        <strain evidence="1 3">MMM721</strain>
    </source>
</reference>
<gene>
    <name evidence="1" type="ORF">J0J69_01870</name>
    <name evidence="2" type="ORF">J0J70_08115</name>
</gene>
<sequence>MKGNSIKNSVWCEREGEFPRYFKTDGQLHFDQTEIDGYKVGSLSFSKEDYERLVYTETINTVGKRQLTIGLIIRGNDVDEINYKVAFYNEADSCIDVCCHNVASEVTPHFKRICVTYPIPADNCYVRVGWEFKGIVTGVTFFHPSLILID</sequence>
<protein>
    <submittedName>
        <fullName evidence="2">Uncharacterized protein</fullName>
    </submittedName>
</protein>
<keyword evidence="3" id="KW-1185">Reference proteome</keyword>
<evidence type="ECO:0000313" key="4">
    <source>
        <dbReference type="Proteomes" id="UP001058072"/>
    </source>
</evidence>
<proteinExistence type="predicted"/>
<dbReference type="RefSeq" id="WP_055304330.1">
    <property type="nucleotide sequence ID" value="NZ_CP071249.1"/>
</dbReference>
<accession>A0A9Q9CER0</accession>
<evidence type="ECO:0000313" key="2">
    <source>
        <dbReference type="EMBL" id="UUF07594.1"/>
    </source>
</evidence>
<dbReference type="EMBL" id="CP071249">
    <property type="protein sequence ID" value="UUF06361.1"/>
    <property type="molecule type" value="Genomic_DNA"/>
</dbReference>
<evidence type="ECO:0000313" key="1">
    <source>
        <dbReference type="EMBL" id="UUF06361.1"/>
    </source>
</evidence>
<evidence type="ECO:0000313" key="3">
    <source>
        <dbReference type="Proteomes" id="UP001058016"/>
    </source>
</evidence>
<dbReference type="EMBL" id="CP071250">
    <property type="protein sequence ID" value="UUF07594.1"/>
    <property type="molecule type" value="Genomic_DNA"/>
</dbReference>
<dbReference type="Proteomes" id="UP001058072">
    <property type="component" value="Chromosome"/>
</dbReference>
<dbReference type="Proteomes" id="UP001058016">
    <property type="component" value="Chromosome"/>
</dbReference>